<evidence type="ECO:0000313" key="3">
    <source>
        <dbReference type="Proteomes" id="UP001201812"/>
    </source>
</evidence>
<evidence type="ECO:0000256" key="1">
    <source>
        <dbReference type="SAM" id="MobiDB-lite"/>
    </source>
</evidence>
<dbReference type="Pfam" id="PF07818">
    <property type="entry name" value="HCNGP"/>
    <property type="match status" value="1"/>
</dbReference>
<reference evidence="2" key="1">
    <citation type="submission" date="2022-01" db="EMBL/GenBank/DDBJ databases">
        <title>Genome Sequence Resource for Two Populations of Ditylenchus destructor, the Migratory Endoparasitic Phytonematode.</title>
        <authorList>
            <person name="Zhang H."/>
            <person name="Lin R."/>
            <person name="Xie B."/>
        </authorList>
    </citation>
    <scope>NUCLEOTIDE SEQUENCE</scope>
    <source>
        <strain evidence="2">BazhouSP</strain>
    </source>
</reference>
<keyword evidence="3" id="KW-1185">Reference proteome</keyword>
<sequence>MNKLVAYGSDSDEEHSDSSPTAEMENGEVQRTTLAVPSNATLKITHSQSSLLSYGERDVVDDFDKDFERQADSSADASTSAMEEPQPPRRVSEMDHSPDDRSPNESDIDMVVEEALNALKPFVGENGREPDTPRSSAAESPGGVEEIVRPQKIVEMPPSPPGECDPEIQQRFNAYFEKKAAGMKMNEAIKKHKSFKNPAIYEFLVNKFNIDEKGTNFSKEIYDPHCFSDSEYYDALGEYQRKLQEKMNHTEARKATSTQSAVSAASDSKQRKATRFANQ</sequence>
<feature type="region of interest" description="Disordered" evidence="1">
    <location>
        <begin position="247"/>
        <end position="279"/>
    </location>
</feature>
<dbReference type="PANTHER" id="PTHR13464:SF0">
    <property type="entry name" value="SAP30-BINDING PROTEIN"/>
    <property type="match status" value="1"/>
</dbReference>
<dbReference type="GO" id="GO:0006355">
    <property type="term" value="P:regulation of DNA-templated transcription"/>
    <property type="evidence" value="ECO:0007669"/>
    <property type="project" value="InterPro"/>
</dbReference>
<feature type="compositionally biased region" description="Low complexity" evidence="1">
    <location>
        <begin position="255"/>
        <end position="267"/>
    </location>
</feature>
<dbReference type="InterPro" id="IPR012479">
    <property type="entry name" value="SAP30BP"/>
</dbReference>
<evidence type="ECO:0000313" key="2">
    <source>
        <dbReference type="EMBL" id="KAI1693360.1"/>
    </source>
</evidence>
<comment type="caution">
    <text evidence="2">The sequence shown here is derived from an EMBL/GenBank/DDBJ whole genome shotgun (WGS) entry which is preliminary data.</text>
</comment>
<feature type="compositionally biased region" description="Basic and acidic residues" evidence="1">
    <location>
        <begin position="86"/>
        <end position="104"/>
    </location>
</feature>
<dbReference type="AlphaFoldDB" id="A0AAD4MGU3"/>
<feature type="region of interest" description="Disordered" evidence="1">
    <location>
        <begin position="63"/>
        <end position="146"/>
    </location>
</feature>
<protein>
    <submittedName>
        <fullName evidence="2">HCNGP-like protein domain-containing protein</fullName>
    </submittedName>
</protein>
<name>A0AAD4MGU3_9BILA</name>
<dbReference type="GO" id="GO:0005634">
    <property type="term" value="C:nucleus"/>
    <property type="evidence" value="ECO:0007669"/>
    <property type="project" value="TreeGrafter"/>
</dbReference>
<gene>
    <name evidence="2" type="ORF">DdX_20707</name>
</gene>
<organism evidence="2 3">
    <name type="scientific">Ditylenchus destructor</name>
    <dbReference type="NCBI Taxonomy" id="166010"/>
    <lineage>
        <taxon>Eukaryota</taxon>
        <taxon>Metazoa</taxon>
        <taxon>Ecdysozoa</taxon>
        <taxon>Nematoda</taxon>
        <taxon>Chromadorea</taxon>
        <taxon>Rhabditida</taxon>
        <taxon>Tylenchina</taxon>
        <taxon>Tylenchomorpha</taxon>
        <taxon>Sphaerularioidea</taxon>
        <taxon>Anguinidae</taxon>
        <taxon>Anguininae</taxon>
        <taxon>Ditylenchus</taxon>
    </lineage>
</organism>
<dbReference type="EMBL" id="JAKKPZ010000640">
    <property type="protein sequence ID" value="KAI1693360.1"/>
    <property type="molecule type" value="Genomic_DNA"/>
</dbReference>
<dbReference type="Proteomes" id="UP001201812">
    <property type="component" value="Unassembled WGS sequence"/>
</dbReference>
<feature type="compositionally biased region" description="Low complexity" evidence="1">
    <location>
        <begin position="72"/>
        <end position="81"/>
    </location>
</feature>
<feature type="region of interest" description="Disordered" evidence="1">
    <location>
        <begin position="1"/>
        <end position="35"/>
    </location>
</feature>
<accession>A0AAD4MGU3</accession>
<proteinExistence type="predicted"/>
<dbReference type="PANTHER" id="PTHR13464">
    <property type="entry name" value="TRANSCRIPTIONAL REGULATOR PROTEIN HCNGP"/>
    <property type="match status" value="1"/>
</dbReference>